<dbReference type="EMBL" id="QVIG01000001">
    <property type="protein sequence ID" value="RGD57343.1"/>
    <property type="molecule type" value="Genomic_DNA"/>
</dbReference>
<proteinExistence type="predicted"/>
<dbReference type="RefSeq" id="WP_049652968.1">
    <property type="nucleotide sequence ID" value="NZ_QVIG01000001.1"/>
</dbReference>
<protein>
    <submittedName>
        <fullName evidence="1">Uncharacterized protein</fullName>
    </submittedName>
</protein>
<accession>A0A372ZNC2</accession>
<dbReference type="Proteomes" id="UP000263377">
    <property type="component" value="Unassembled WGS sequence"/>
</dbReference>
<comment type="caution">
    <text evidence="1">The sequence shown here is derived from an EMBL/GenBank/DDBJ whole genome shotgun (WGS) entry which is preliminary data.</text>
</comment>
<evidence type="ECO:0000313" key="1">
    <source>
        <dbReference type="EMBL" id="RGD57343.1"/>
    </source>
</evidence>
<gene>
    <name evidence="1" type="ORF">DR950_05655</name>
</gene>
<keyword evidence="2" id="KW-1185">Reference proteome</keyword>
<dbReference type="AlphaFoldDB" id="A0A372ZNC2"/>
<sequence length="148" mass="16802">MARVRKQVELLEFADDLHTDDVTPLRAFLAARMSELVEAQPEGTSARLAAARLAEVTASDCIFLSDVLVAWEEVVLEGRKDEPGWTQRMRQDAMLWWRRLCVTAEMFGDHPDHRSRWRPLRYMNLAHAELIAELTDEAGGVYGDGAHP</sequence>
<name>A0A372ZNC2_9ACTN</name>
<organism evidence="1 2">
    <name type="scientific">Kitasatospora xanthocidica</name>
    <dbReference type="NCBI Taxonomy" id="83382"/>
    <lineage>
        <taxon>Bacteria</taxon>
        <taxon>Bacillati</taxon>
        <taxon>Actinomycetota</taxon>
        <taxon>Actinomycetes</taxon>
        <taxon>Kitasatosporales</taxon>
        <taxon>Streptomycetaceae</taxon>
        <taxon>Kitasatospora</taxon>
    </lineage>
</organism>
<evidence type="ECO:0000313" key="2">
    <source>
        <dbReference type="Proteomes" id="UP000263377"/>
    </source>
</evidence>
<reference evidence="1 2" key="1">
    <citation type="submission" date="2018-08" db="EMBL/GenBank/DDBJ databases">
        <title>Diversity &amp; Physiological Properties of Lignin-Decomposing Actinobacteria from Soil.</title>
        <authorList>
            <person name="Roh S.G."/>
            <person name="Kim S.B."/>
        </authorList>
    </citation>
    <scope>NUCLEOTIDE SEQUENCE [LARGE SCALE GENOMIC DNA]</scope>
    <source>
        <strain evidence="1 2">MMS17-GH009</strain>
    </source>
</reference>